<dbReference type="Proteomes" id="UP000240571">
    <property type="component" value="Unassembled WGS sequence"/>
</dbReference>
<gene>
    <name evidence="1" type="ORF">BBG20_01940</name>
    <name evidence="2" type="ORF">C9382_31200</name>
</gene>
<comment type="caution">
    <text evidence="2">The sequence shown here is derived from an EMBL/GenBank/DDBJ whole genome shotgun (WGS) entry which is preliminary data.</text>
</comment>
<evidence type="ECO:0000313" key="2">
    <source>
        <dbReference type="EMBL" id="PTC23294.1"/>
    </source>
</evidence>
<proteinExistence type="predicted"/>
<evidence type="ECO:0000313" key="4">
    <source>
        <dbReference type="Proteomes" id="UP000240571"/>
    </source>
</evidence>
<sequence>MLTTQPKSAVLLIAMAFAFGAAWQVQAWRYKGKLESQAALQADDLNNLTQAALRQMQTEQVKRLAIEQQLAVSDQEHSRELYDAKRNQALLRDHLATADVRLSVLLDAKDSASRCNVSATPSTVGVVHAARRAQLDPTHAQRIIGITDAGDRGLIALRGCQDYAREISKLRGGNL</sequence>
<dbReference type="Proteomes" id="UP000095081">
    <property type="component" value="Unassembled WGS sequence"/>
</dbReference>
<name>A0A2T4FIR1_9PSED</name>
<dbReference type="OrthoDB" id="7033315at2"/>
<dbReference type="EMBL" id="MAUE01000002">
    <property type="protein sequence ID" value="OCW30295.1"/>
    <property type="molecule type" value="Genomic_DNA"/>
</dbReference>
<evidence type="ECO:0000313" key="3">
    <source>
        <dbReference type="Proteomes" id="UP000095081"/>
    </source>
</evidence>
<evidence type="ECO:0000313" key="1">
    <source>
        <dbReference type="EMBL" id="OCW30295.1"/>
    </source>
</evidence>
<reference evidence="2 4" key="2">
    <citation type="submission" date="2018-03" db="EMBL/GenBank/DDBJ databases">
        <title>Diversity of bacteria associated with corn roots inoculated with woodland soils in Canada, and Description of Pseudomonas aylmerense sp. nov.</title>
        <authorList>
            <person name="Tambong J.T."/>
            <person name="Xu R."/>
            <person name="Tchagang C."/>
        </authorList>
    </citation>
    <scope>NUCLEOTIDE SEQUENCE [LARGE SCALE GENOMIC DNA]</scope>
    <source>
        <strain evidence="2 4">S1E44</strain>
    </source>
</reference>
<dbReference type="EMBL" id="PYWW01000059">
    <property type="protein sequence ID" value="PTC23294.1"/>
    <property type="molecule type" value="Genomic_DNA"/>
</dbReference>
<accession>A0A2T4FIR1</accession>
<organism evidence="2 4">
    <name type="scientific">Pseudomonas aylmerensis</name>
    <dbReference type="NCBI Taxonomy" id="1869229"/>
    <lineage>
        <taxon>Bacteria</taxon>
        <taxon>Pseudomonadati</taxon>
        <taxon>Pseudomonadota</taxon>
        <taxon>Gammaproteobacteria</taxon>
        <taxon>Pseudomonadales</taxon>
        <taxon>Pseudomonadaceae</taxon>
        <taxon>Pseudomonas</taxon>
    </lineage>
</organism>
<dbReference type="AlphaFoldDB" id="A0A2T4FIR1"/>
<dbReference type="RefSeq" id="WP_065899757.1">
    <property type="nucleotide sequence ID" value="NZ_MAUE01000002.1"/>
</dbReference>
<reference evidence="1 3" key="1">
    <citation type="submission" date="2016-06" db="EMBL/GenBank/DDBJ databases">
        <title>Draft genome sequence of Pseudomonas sp. S1E40, a novel strain antagonistic activity to fungal plant pathogen.</title>
        <authorList>
            <person name="Tambong J.T."/>
            <person name="Tchagang C."/>
            <person name="Xu R."/>
        </authorList>
    </citation>
    <scope>NUCLEOTIDE SEQUENCE [LARGE SCALE GENOMIC DNA]</scope>
    <source>
        <strain evidence="1 3">S1E40</strain>
    </source>
</reference>
<protein>
    <submittedName>
        <fullName evidence="2">Lysis protein</fullName>
    </submittedName>
    <submittedName>
        <fullName evidence="1">Lysozyme</fullName>
    </submittedName>
</protein>
<keyword evidence="3" id="KW-1185">Reference proteome</keyword>